<evidence type="ECO:0000256" key="2">
    <source>
        <dbReference type="ARBA" id="ARBA00004982"/>
    </source>
</evidence>
<feature type="domain" description="Aminotransferase class I/classII large" evidence="10">
    <location>
        <begin position="34"/>
        <end position="387"/>
    </location>
</feature>
<feature type="binding site" evidence="9">
    <location>
        <position position="371"/>
    </location>
    <ligand>
        <name>substrate</name>
    </ligand>
</feature>
<protein>
    <recommendedName>
        <fullName evidence="4 9">LL-diaminopimelate aminotransferase</fullName>
        <shortName evidence="9">DAP-AT</shortName>
        <shortName evidence="9">DAP-aminotransferase</shortName>
        <shortName evidence="9">LL-DAP-aminotransferase</shortName>
        <ecNumber evidence="3 9">2.6.1.83</ecNumber>
    </recommendedName>
</protein>
<evidence type="ECO:0000256" key="6">
    <source>
        <dbReference type="ARBA" id="ARBA00022679"/>
    </source>
</evidence>
<dbReference type="GO" id="GO:0033362">
    <property type="term" value="P:lysine biosynthetic process via diaminopimelate, diaminopimelate-aminotransferase pathway"/>
    <property type="evidence" value="ECO:0007669"/>
    <property type="project" value="UniProtKB-UniRule"/>
</dbReference>
<dbReference type="Pfam" id="PF00155">
    <property type="entry name" value="Aminotran_1_2"/>
    <property type="match status" value="1"/>
</dbReference>
<dbReference type="SUPFAM" id="SSF53383">
    <property type="entry name" value="PLP-dependent transferases"/>
    <property type="match status" value="1"/>
</dbReference>
<comment type="cofactor">
    <cofactor evidence="1 9">
        <name>pyridoxal 5'-phosphate</name>
        <dbReference type="ChEBI" id="CHEBI:597326"/>
    </cofactor>
</comment>
<evidence type="ECO:0000256" key="3">
    <source>
        <dbReference type="ARBA" id="ARBA00013138"/>
    </source>
</evidence>
<keyword evidence="5 9" id="KW-0032">Aminotransferase</keyword>
<comment type="similarity">
    <text evidence="9">Belongs to the class-I pyridoxal-phosphate-dependent aminotransferase family. LL-diaminopimelate aminotransferase subfamily.</text>
</comment>
<accession>A0A926EEC9</accession>
<dbReference type="InterPro" id="IPR019942">
    <property type="entry name" value="DapL/ALD1"/>
</dbReference>
<dbReference type="InterPro" id="IPR004839">
    <property type="entry name" value="Aminotransferase_I/II_large"/>
</dbReference>
<dbReference type="FunFam" id="3.40.640.10:FF:000099">
    <property type="entry name" value="LL-diaminopimelate aminotransferase, chloroplastic"/>
    <property type="match status" value="1"/>
</dbReference>
<evidence type="ECO:0000256" key="1">
    <source>
        <dbReference type="ARBA" id="ARBA00001933"/>
    </source>
</evidence>
<keyword evidence="7 9" id="KW-0663">Pyridoxal phosphate</keyword>
<dbReference type="Gene3D" id="3.90.1150.10">
    <property type="entry name" value="Aspartate Aminotransferase, domain 1"/>
    <property type="match status" value="1"/>
</dbReference>
<comment type="catalytic activity">
    <reaction evidence="8 9">
        <text>(2S,6S)-2,6-diaminopimelate + 2-oxoglutarate = (S)-2,3,4,5-tetrahydrodipicolinate + L-glutamate + H2O + H(+)</text>
        <dbReference type="Rhea" id="RHEA:23988"/>
        <dbReference type="ChEBI" id="CHEBI:15377"/>
        <dbReference type="ChEBI" id="CHEBI:15378"/>
        <dbReference type="ChEBI" id="CHEBI:16810"/>
        <dbReference type="ChEBI" id="CHEBI:16845"/>
        <dbReference type="ChEBI" id="CHEBI:29985"/>
        <dbReference type="ChEBI" id="CHEBI:57609"/>
        <dbReference type="EC" id="2.6.1.83"/>
    </reaction>
</comment>
<feature type="binding site" evidence="9">
    <location>
        <begin position="234"/>
        <end position="236"/>
    </location>
    <ligand>
        <name>pyridoxal 5'-phosphate</name>
        <dbReference type="ChEBI" id="CHEBI:597326"/>
    </ligand>
</feature>
<comment type="caution">
    <text evidence="11">The sequence shown here is derived from an EMBL/GenBank/DDBJ whole genome shotgun (WGS) entry which is preliminary data.</text>
</comment>
<evidence type="ECO:0000313" key="11">
    <source>
        <dbReference type="EMBL" id="MBC8570192.1"/>
    </source>
</evidence>
<feature type="binding site" evidence="9">
    <location>
        <position position="130"/>
    </location>
    <ligand>
        <name>pyridoxal 5'-phosphate</name>
        <dbReference type="ChEBI" id="CHEBI:597326"/>
    </ligand>
</feature>
<feature type="binding site" evidence="9">
    <location>
        <position position="175"/>
    </location>
    <ligand>
        <name>substrate</name>
    </ligand>
</feature>
<evidence type="ECO:0000256" key="8">
    <source>
        <dbReference type="ARBA" id="ARBA00051934"/>
    </source>
</evidence>
<dbReference type="InterPro" id="IPR015424">
    <property type="entry name" value="PyrdxlP-dep_Trfase"/>
</dbReference>
<dbReference type="GO" id="GO:0030170">
    <property type="term" value="F:pyridoxal phosphate binding"/>
    <property type="evidence" value="ECO:0007669"/>
    <property type="project" value="UniProtKB-UniRule"/>
</dbReference>
<feature type="binding site" evidence="9">
    <location>
        <position position="130"/>
    </location>
    <ligand>
        <name>substrate</name>
    </ligand>
</feature>
<name>A0A926EEC9_9FIRM</name>
<dbReference type="InterPro" id="IPR015422">
    <property type="entry name" value="PyrdxlP-dep_Trfase_small"/>
</dbReference>
<evidence type="ECO:0000256" key="9">
    <source>
        <dbReference type="HAMAP-Rule" id="MF_01642"/>
    </source>
</evidence>
<feature type="binding site" evidence="9">
    <location>
        <position position="175"/>
    </location>
    <ligand>
        <name>pyridoxal 5'-phosphate</name>
        <dbReference type="ChEBI" id="CHEBI:597326"/>
    </ligand>
</feature>
<keyword evidence="12" id="KW-1185">Reference proteome</keyword>
<evidence type="ECO:0000256" key="7">
    <source>
        <dbReference type="ARBA" id="ARBA00022898"/>
    </source>
</evidence>
<dbReference type="NCBIfam" id="TIGR03542">
    <property type="entry name" value="DAPAT_plant"/>
    <property type="match status" value="1"/>
</dbReference>
<keyword evidence="6 9" id="KW-0808">Transferase</keyword>
<comment type="subunit">
    <text evidence="9">Homodimer.</text>
</comment>
<feature type="binding site" evidence="9">
    <location>
        <position position="41"/>
    </location>
    <ligand>
        <name>substrate</name>
    </ligand>
</feature>
<evidence type="ECO:0000313" key="12">
    <source>
        <dbReference type="Proteomes" id="UP000660861"/>
    </source>
</evidence>
<dbReference type="InterPro" id="IPR015421">
    <property type="entry name" value="PyrdxlP-dep_Trfase_major"/>
</dbReference>
<feature type="binding site" evidence="9">
    <location>
        <position position="14"/>
    </location>
    <ligand>
        <name>substrate</name>
    </ligand>
</feature>
<dbReference type="Gene3D" id="3.40.640.10">
    <property type="entry name" value="Type I PLP-dependent aspartate aminotransferase-like (Major domain)"/>
    <property type="match status" value="1"/>
</dbReference>
<comment type="function">
    <text evidence="9">Involved in the synthesis of meso-diaminopimelate (m-DAP or DL-DAP), required for both lysine and peptidoglycan biosynthesis. Catalyzes the direct conversion of tetrahydrodipicolinate to LL-diaminopimelate.</text>
</comment>
<dbReference type="HAMAP" id="MF_01642">
    <property type="entry name" value="DapL_aminotrans_1"/>
    <property type="match status" value="1"/>
</dbReference>
<feature type="binding site" evidence="9">
    <location>
        <position position="107"/>
    </location>
    <ligand>
        <name>substrate</name>
    </ligand>
</feature>
<dbReference type="RefSeq" id="WP_262397277.1">
    <property type="nucleotide sequence ID" value="NZ_JACRTC010000002.1"/>
</dbReference>
<organism evidence="11 12">
    <name type="scientific">Zongyangia hominis</name>
    <dbReference type="NCBI Taxonomy" id="2763677"/>
    <lineage>
        <taxon>Bacteria</taxon>
        <taxon>Bacillati</taxon>
        <taxon>Bacillota</taxon>
        <taxon>Clostridia</taxon>
        <taxon>Eubacteriales</taxon>
        <taxon>Oscillospiraceae</taxon>
        <taxon>Zongyangia</taxon>
    </lineage>
</organism>
<dbReference type="GO" id="GO:0010285">
    <property type="term" value="F:L,L-diaminopimelate aminotransferase activity"/>
    <property type="evidence" value="ECO:0007669"/>
    <property type="project" value="UniProtKB-UniRule"/>
</dbReference>
<feature type="binding site" evidence="9">
    <location>
        <position position="275"/>
    </location>
    <ligand>
        <name>substrate</name>
    </ligand>
</feature>
<dbReference type="AlphaFoldDB" id="A0A926EEC9"/>
<gene>
    <name evidence="9" type="primary">dapL</name>
    <name evidence="11" type="ORF">H8709_05040</name>
</gene>
<dbReference type="EC" id="2.6.1.83" evidence="3 9"/>
<dbReference type="PANTHER" id="PTHR43144">
    <property type="entry name" value="AMINOTRANSFERASE"/>
    <property type="match status" value="1"/>
</dbReference>
<dbReference type="CDD" id="cd00609">
    <property type="entry name" value="AAT_like"/>
    <property type="match status" value="1"/>
</dbReference>
<evidence type="ECO:0000256" key="5">
    <source>
        <dbReference type="ARBA" id="ARBA00022576"/>
    </source>
</evidence>
<feature type="binding site" evidence="9">
    <location>
        <position position="245"/>
    </location>
    <ligand>
        <name>pyridoxal 5'-phosphate</name>
        <dbReference type="ChEBI" id="CHEBI:597326"/>
    </ligand>
</feature>
<dbReference type="EMBL" id="JACRTC010000002">
    <property type="protein sequence ID" value="MBC8570192.1"/>
    <property type="molecule type" value="Genomic_DNA"/>
</dbReference>
<sequence>MRANINYNHLKESYLFSEIARRVSDFSKTHPEKEIIRMGIGDVTLPLCSSVVEAMKQAAEDMGKADSFHGYGPEQGYDFLREKMQAYYAENNVALELSEIFVSDGAKSDLGNILDLFDKENTVLIPDPVYPVYVDTNLMDGRKIIFTDANKNNGFLPLPDDSVLADIIYICSPNNPTGAVYNREQLKLWVEYALRNHAVILFDAAYESFIVDKDLPRSIFEIDGAKNCAIEFCSLSKTAGFTGTRCGYTVVPQILEFDGMKLNHMWLRRQTTKFNGVSYIVQKGAEAVFAKDGRKQIKENIAYYRKNAEIITSALDKLGIWYTGGKNSPYIWLRCPFGLDSWTFFDMLLSEIGVVGTPGAGFGKNGEKFFRLTAFSTNENTTKAMEKFRSLIEKGAGRL</sequence>
<reference evidence="11" key="1">
    <citation type="submission" date="2020-08" db="EMBL/GenBank/DDBJ databases">
        <title>Genome public.</title>
        <authorList>
            <person name="Liu C."/>
            <person name="Sun Q."/>
        </authorList>
    </citation>
    <scope>NUCLEOTIDE SEQUENCE</scope>
    <source>
        <strain evidence="11">NSJ-54</strain>
    </source>
</reference>
<feature type="binding site" evidence="9">
    <location>
        <position position="71"/>
    </location>
    <ligand>
        <name>pyridoxal 5'-phosphate</name>
        <dbReference type="ChEBI" id="CHEBI:597326"/>
    </ligand>
</feature>
<feature type="binding site" evidence="9">
    <location>
        <begin position="106"/>
        <end position="107"/>
    </location>
    <ligand>
        <name>pyridoxal 5'-phosphate</name>
        <dbReference type="ChEBI" id="CHEBI:597326"/>
    </ligand>
</feature>
<evidence type="ECO:0000256" key="4">
    <source>
        <dbReference type="ARBA" id="ARBA00018052"/>
    </source>
</evidence>
<feature type="binding site" evidence="9">
    <location>
        <position position="206"/>
    </location>
    <ligand>
        <name>pyridoxal 5'-phosphate</name>
        <dbReference type="ChEBI" id="CHEBI:597326"/>
    </ligand>
</feature>
<feature type="binding site" evidence="9">
    <location>
        <position position="275"/>
    </location>
    <ligand>
        <name>pyridoxal 5'-phosphate</name>
        <dbReference type="ChEBI" id="CHEBI:597326"/>
    </ligand>
</feature>
<feature type="modified residue" description="N6-(pyridoxal phosphate)lysine" evidence="9">
    <location>
        <position position="237"/>
    </location>
</feature>
<dbReference type="Proteomes" id="UP000660861">
    <property type="component" value="Unassembled WGS sequence"/>
</dbReference>
<comment type="pathway">
    <text evidence="2 9">Amino-acid biosynthesis; L-lysine biosynthesis via DAP pathway; LL-2,6-diaminopimelate from (S)-tetrahydrodipicolinate (aminotransferase route): step 1/1.</text>
</comment>
<proteinExistence type="inferred from homology"/>
<evidence type="ECO:0000259" key="10">
    <source>
        <dbReference type="Pfam" id="PF00155"/>
    </source>
</evidence>